<comment type="caution">
    <text evidence="7">The sequence shown here is derived from an EMBL/GenBank/DDBJ whole genome shotgun (WGS) entry which is preliminary data.</text>
</comment>
<keyword evidence="2" id="KW-0719">Serine esterase</keyword>
<dbReference type="PANTHER" id="PTHR11559">
    <property type="entry name" value="CARBOXYLESTERASE"/>
    <property type="match status" value="1"/>
</dbReference>
<sequence length="1089" mass="122588">MFYLGTSNISTFFTLVTVGLSFGSNAVEIKIQQGILKGFKQHSRNGTEYHAFLGIPYARPPIGNLRFESPQTPLTWDGVRDATKTAPSCVQIEMISIYRRGTLVIGQEDCLYLNVYAPANINKNLTVPVMVWIHGGGFFEGSGFKLLYGPDYFLDHNIIIVTINYRLGVIGFLSAADEVLPGNYGMKDQVAALKWVQQNIRDFGGDPQRVTIFGESAGAVSAHLHMFSPLSKGLFHRAISQSGTALAVWAQTSPFNARQRFFAFGILAGCSVQSTRVLVDCLKKISAEELTRILQKFYVWDMEPLMSFSVVIEPTTVTDAFLTKNPWQDNAPHEVPWIVGMNSGEGLVKATRLLAHGAKLADELNTYYKHLMPLFFGYKDWLNTEEIEETTEKLRQYYFKDKKICLETASDLVNIMTDSYFMYDTIVASQRHASTHFVYYYNHKGKLTFSPFPGNTSVDLGVSHSDESINFFPTVLAPHGLTPSDRAVSERLVKYWVNFAHSGNPTMDNSWKASKSQEIDYLHIGSESDIMQTGLLQDRTFFILVTVGLSFGSNAVEIKIQQGILKGFEQHSRNGTKYHAFLGIPYARPPIGNLRFESPQTPLTWDGVRDATKPPPSCVQIEKIFRQESSVTGQEDCLYLNVYAPANIDENLTVPVMVWIHGGGFFEGSGFFYGPEYFLDHNIIIVTINYRLGVIGFLSAADEVLPGNYGMKDQAAALKWVQQNIRDFGGDPQQVTIFGESAGAGSAHLHMFSPLSKGLFHRAISQSGTALAVWAQISPFNARQRFFAFGILAGCSVQSTRVLVDCLKKISAEELTRITQKFYVWHMEPLMSFSVVIEPTTVTDAFLTKNPWKDNAPHEVPWIVGMNSGEGLVKATRFLAHGAKLADELNTYYKRLMPLLFGYKDWLNTEEIEETTEKLRQYYFKDKKICLETASDLTNIMTDSYFMYDIIVASQRHASTHFVYYYNHKGKLTFSPFPGNTSVDLGVSHADELFSFFSTVFASHEMTPADRAVSERLVKYWVNFAHTGNPTMDNSWKASKSQEIDYLHIGSESDIMQTGLLQDRFNFWRNSLAHPINMFHDQKVIIKEL</sequence>
<evidence type="ECO:0000256" key="2">
    <source>
        <dbReference type="ARBA" id="ARBA00022487"/>
    </source>
</evidence>
<proteinExistence type="inferred from homology"/>
<name>A0AAN9T5P1_9HEMI</name>
<gene>
    <name evidence="7" type="ORF">V9T40_011618</name>
</gene>
<keyword evidence="4" id="KW-0325">Glycoprotein</keyword>
<dbReference type="InterPro" id="IPR050309">
    <property type="entry name" value="Type-B_Carboxylest/Lipase"/>
</dbReference>
<dbReference type="GO" id="GO:0052689">
    <property type="term" value="F:carboxylic ester hydrolase activity"/>
    <property type="evidence" value="ECO:0007669"/>
    <property type="project" value="UniProtKB-KW"/>
</dbReference>
<dbReference type="InterPro" id="IPR002018">
    <property type="entry name" value="CarbesteraseB"/>
</dbReference>
<evidence type="ECO:0000256" key="1">
    <source>
        <dbReference type="ARBA" id="ARBA00005964"/>
    </source>
</evidence>
<dbReference type="EMBL" id="JBBCAQ010000037">
    <property type="protein sequence ID" value="KAK7574427.1"/>
    <property type="molecule type" value="Genomic_DNA"/>
</dbReference>
<evidence type="ECO:0000313" key="8">
    <source>
        <dbReference type="Proteomes" id="UP001367676"/>
    </source>
</evidence>
<feature type="domain" description="Carboxylesterase type B" evidence="6">
    <location>
        <begin position="557"/>
        <end position="1068"/>
    </location>
</feature>
<keyword evidence="8" id="KW-1185">Reference proteome</keyword>
<evidence type="ECO:0000256" key="5">
    <source>
        <dbReference type="SAM" id="SignalP"/>
    </source>
</evidence>
<evidence type="ECO:0000256" key="4">
    <source>
        <dbReference type="ARBA" id="ARBA00023180"/>
    </source>
</evidence>
<feature type="signal peptide" evidence="5">
    <location>
        <begin position="1"/>
        <end position="26"/>
    </location>
</feature>
<protein>
    <recommendedName>
        <fullName evidence="6">Carboxylesterase type B domain-containing protein</fullName>
    </recommendedName>
</protein>
<accession>A0AAN9T5P1</accession>
<dbReference type="AlphaFoldDB" id="A0AAN9T5P1"/>
<keyword evidence="5" id="KW-0732">Signal</keyword>
<evidence type="ECO:0000313" key="7">
    <source>
        <dbReference type="EMBL" id="KAK7574427.1"/>
    </source>
</evidence>
<organism evidence="7 8">
    <name type="scientific">Parthenolecanium corni</name>
    <dbReference type="NCBI Taxonomy" id="536013"/>
    <lineage>
        <taxon>Eukaryota</taxon>
        <taxon>Metazoa</taxon>
        <taxon>Ecdysozoa</taxon>
        <taxon>Arthropoda</taxon>
        <taxon>Hexapoda</taxon>
        <taxon>Insecta</taxon>
        <taxon>Pterygota</taxon>
        <taxon>Neoptera</taxon>
        <taxon>Paraneoptera</taxon>
        <taxon>Hemiptera</taxon>
        <taxon>Sternorrhyncha</taxon>
        <taxon>Coccoidea</taxon>
        <taxon>Coccidae</taxon>
        <taxon>Parthenolecanium</taxon>
    </lineage>
</organism>
<feature type="domain" description="Carboxylesterase type B" evidence="6">
    <location>
        <begin position="28"/>
        <end position="535"/>
    </location>
</feature>
<dbReference type="InterPro" id="IPR029058">
    <property type="entry name" value="AB_hydrolase_fold"/>
</dbReference>
<evidence type="ECO:0000256" key="3">
    <source>
        <dbReference type="ARBA" id="ARBA00022801"/>
    </source>
</evidence>
<dbReference type="Gene3D" id="3.40.50.1820">
    <property type="entry name" value="alpha/beta hydrolase"/>
    <property type="match status" value="2"/>
</dbReference>
<dbReference type="SUPFAM" id="SSF53474">
    <property type="entry name" value="alpha/beta-Hydrolases"/>
    <property type="match status" value="2"/>
</dbReference>
<dbReference type="FunFam" id="3.40.50.1820:FF:000092">
    <property type="entry name" value="Carboxylic ester hydrolase"/>
    <property type="match status" value="2"/>
</dbReference>
<feature type="chain" id="PRO_5042819235" description="Carboxylesterase type B domain-containing protein" evidence="5">
    <location>
        <begin position="27"/>
        <end position="1089"/>
    </location>
</feature>
<dbReference type="InterPro" id="IPR019819">
    <property type="entry name" value="Carboxylesterase_B_CS"/>
</dbReference>
<dbReference type="CDD" id="cd00312">
    <property type="entry name" value="Esterase_lipase"/>
    <property type="match status" value="1"/>
</dbReference>
<dbReference type="Proteomes" id="UP001367676">
    <property type="component" value="Unassembled WGS sequence"/>
</dbReference>
<reference evidence="7 8" key="1">
    <citation type="submission" date="2024-03" db="EMBL/GenBank/DDBJ databases">
        <title>Adaptation during the transition from Ophiocordyceps entomopathogen to insect associate is accompanied by gene loss and intensified selection.</title>
        <authorList>
            <person name="Ward C.M."/>
            <person name="Onetto C.A."/>
            <person name="Borneman A.R."/>
        </authorList>
    </citation>
    <scope>NUCLEOTIDE SEQUENCE [LARGE SCALE GENOMIC DNA]</scope>
    <source>
        <strain evidence="7">AWRI1</strain>
        <tissue evidence="7">Single Adult Female</tissue>
    </source>
</reference>
<dbReference type="Pfam" id="PF00135">
    <property type="entry name" value="COesterase"/>
    <property type="match status" value="2"/>
</dbReference>
<comment type="similarity">
    <text evidence="1">Belongs to the type-B carboxylesterase/lipase family.</text>
</comment>
<evidence type="ECO:0000259" key="6">
    <source>
        <dbReference type="Pfam" id="PF00135"/>
    </source>
</evidence>
<dbReference type="PROSITE" id="PS00941">
    <property type="entry name" value="CARBOXYLESTERASE_B_2"/>
    <property type="match status" value="2"/>
</dbReference>
<dbReference type="InterPro" id="IPR019826">
    <property type="entry name" value="Carboxylesterase_B_AS"/>
</dbReference>
<dbReference type="PROSITE" id="PS00122">
    <property type="entry name" value="CARBOXYLESTERASE_B_1"/>
    <property type="match status" value="2"/>
</dbReference>
<keyword evidence="3" id="KW-0378">Hydrolase</keyword>